<dbReference type="AlphaFoldDB" id="A0A8H4CDU6"/>
<dbReference type="Proteomes" id="UP000613401">
    <property type="component" value="Unassembled WGS sequence"/>
</dbReference>
<feature type="region of interest" description="Disordered" evidence="1">
    <location>
        <begin position="1"/>
        <end position="32"/>
    </location>
</feature>
<dbReference type="AntiFam" id="ANF00115">
    <property type="entry name" value="Shadow ORF (opposite Oplah)"/>
</dbReference>
<dbReference type="EMBL" id="WVTB01000066">
    <property type="protein sequence ID" value="KAF3801852.1"/>
    <property type="molecule type" value="Genomic_DNA"/>
</dbReference>
<name>A0A8H4CDU6_COLGL</name>
<accession>A0A8H4CDU6</accession>
<keyword evidence="3" id="KW-1185">Reference proteome</keyword>
<sequence>MLPRRYHQSSRLDRAPGTTARRLDNHPLPSPQLRRRLRPKIHHSLLPILHIVPHNNQVHTRLAVASTLHAIRPPAPALAENGALHRHAELNLPHRAVAAAVAAHAARARAQLEPAQHARIPLLKHLGVRDARVRHVRVHAALACPRRPRARAAGNRLVVPEPVLVLARHGVLAARAEGEVVAAALAGRGRAERLEDHVGDTLRGEHVAADDGEPRARVEDAAVRDDDVDRREAALVERDLRRDEPAQAVDDSGVGDCDRGVGVAEDLRAGAGEVEGRGAVGGDGDLERDGGAVVHVVDGEEGLGAELGEGGLHELAHGVLGRVLDCVHVAVDGGEAVFGDEGLDQGDALGVGGDLGLEIREVVLQSAGAGAAVVLGGLLEQQATDFVFVEAALTDQLRRLDGGALLPESGRRRRHGAGEDATDIRVVAARGDVESNLLAVENGRDDGDVGQMRSSARRVVGNEDVTVLQLAVPQVVLVAHGELHRAEMHRDVGSVGDEATVGAEDGTRKVETLLDVGGHGRLLQGATHLFGNGHEAMTEDGQLNRAELLLLAVGLGDDLLGRAVDDNVAIEYSSSRRRRNENGLRIVDNQSRAGDAGANRDGLQLIDRSVEVAMALKVDLILAAGSRGSRGRARDGLHLRKGTLLNLGASGARRADADVVNDDVLLGEVEPEAATVRVLKFRLEVPVGALEDHQGAARAGVSHVEVGVVGDAVLGEALLHELKGGLGGEVLKLLLNACGGLVRVGDGGGALDLVHNVGQGHADGGVLVDDDTGDAQDSRDGARMLATRTAEASKVVNTSLVTAGFSEGTDRAGHALVGNLQETQSNLLGGEKRQARGLAVLVDLAGEVEELGGCDFAVQGLVLLGAEDLGEVLGQKPAEEQVGVRHGERAALTVAGRAGVSRSGLGPDVEETILPRQNRTTSGSHSVNIELRRLNGNAGGRRLEHMVVDTSVPRNIGGGTTHIESNHRTALLIVPGGLRVADDTTGRTGQDGLQTAELAVVHEAAVRLHELDAGSSRREPALEVGRDGVDVLANDGGEVGVGHGGHAAGHDVDHGLDLRRQRHGEAHLGRDAAHQQLMVRVRVRVDEDDGDGPEALLADLLQLRLDLGQVWPLQDPDGLAGDGGHQLLVVGCGGGLDGGRVLGVVLHGNALVDLDDFVKEDLWPRHREIEDVGSGLVSDG</sequence>
<evidence type="ECO:0000313" key="3">
    <source>
        <dbReference type="Proteomes" id="UP000613401"/>
    </source>
</evidence>
<comment type="caution">
    <text evidence="2">The sequence shown here is derived from an EMBL/GenBank/DDBJ whole genome shotgun (WGS) entry which is preliminary data.</text>
</comment>
<protein>
    <submittedName>
        <fullName evidence="2">Uncharacterized protein</fullName>
    </submittedName>
</protein>
<dbReference type="RefSeq" id="XP_045261011.1">
    <property type="nucleotide sequence ID" value="XM_045414889.1"/>
</dbReference>
<reference evidence="2" key="2">
    <citation type="submission" date="2020-03" db="EMBL/GenBank/DDBJ databases">
        <authorList>
            <person name="Fu F.-F."/>
            <person name="Chen J."/>
        </authorList>
    </citation>
    <scope>NUCLEOTIDE SEQUENCE</scope>
    <source>
        <strain evidence="2">Lc1</strain>
    </source>
</reference>
<organism evidence="2 3">
    <name type="scientific">Colletotrichum gloeosporioides</name>
    <name type="common">Anthracnose fungus</name>
    <name type="synonym">Glomerella cingulata</name>
    <dbReference type="NCBI Taxonomy" id="474922"/>
    <lineage>
        <taxon>Eukaryota</taxon>
        <taxon>Fungi</taxon>
        <taxon>Dikarya</taxon>
        <taxon>Ascomycota</taxon>
        <taxon>Pezizomycotina</taxon>
        <taxon>Sordariomycetes</taxon>
        <taxon>Hypocreomycetidae</taxon>
        <taxon>Glomerellales</taxon>
        <taxon>Glomerellaceae</taxon>
        <taxon>Colletotrichum</taxon>
        <taxon>Colletotrichum gloeosporioides species complex</taxon>
    </lineage>
</organism>
<proteinExistence type="predicted"/>
<evidence type="ECO:0000256" key="1">
    <source>
        <dbReference type="SAM" id="MobiDB-lite"/>
    </source>
</evidence>
<gene>
    <name evidence="2" type="ORF">GCG54_00015074</name>
</gene>
<dbReference type="GeneID" id="69022179"/>
<reference evidence="2" key="1">
    <citation type="journal article" date="2020" name="Phytopathology">
        <title>Genome sequence and comparative analysis of Colletotrichum gloeosporioides isolated from Liriodendron leaves.</title>
        <authorList>
            <person name="Fu F.F."/>
            <person name="Hao Z."/>
            <person name="Wang P."/>
            <person name="Lu Y."/>
            <person name="Xue L.J."/>
            <person name="Wei G."/>
            <person name="Tian Y."/>
            <person name="Baishi H."/>
            <person name="Xu H."/>
            <person name="Shi J."/>
            <person name="Cheng T."/>
            <person name="Wang G."/>
            <person name="Yi Y."/>
            <person name="Chen J."/>
        </authorList>
    </citation>
    <scope>NUCLEOTIDE SEQUENCE</scope>
    <source>
        <strain evidence="2">Lc1</strain>
    </source>
</reference>
<evidence type="ECO:0000313" key="2">
    <source>
        <dbReference type="EMBL" id="KAF3801852.1"/>
    </source>
</evidence>